<gene>
    <name evidence="1" type="primary">Acey_s0564.g3531</name>
    <name evidence="1" type="ORF">Y032_0564g3531</name>
</gene>
<organism evidence="1 2">
    <name type="scientific">Ancylostoma ceylanicum</name>
    <dbReference type="NCBI Taxonomy" id="53326"/>
    <lineage>
        <taxon>Eukaryota</taxon>
        <taxon>Metazoa</taxon>
        <taxon>Ecdysozoa</taxon>
        <taxon>Nematoda</taxon>
        <taxon>Chromadorea</taxon>
        <taxon>Rhabditida</taxon>
        <taxon>Rhabditina</taxon>
        <taxon>Rhabditomorpha</taxon>
        <taxon>Strongyloidea</taxon>
        <taxon>Ancylostomatidae</taxon>
        <taxon>Ancylostomatinae</taxon>
        <taxon>Ancylostoma</taxon>
    </lineage>
</organism>
<dbReference type="AlphaFoldDB" id="A0A016WP52"/>
<comment type="caution">
    <text evidence="1">The sequence shown here is derived from an EMBL/GenBank/DDBJ whole genome shotgun (WGS) entry which is preliminary data.</text>
</comment>
<sequence length="133" mass="14867">MNLNPYAERPETAKGVRFVHPVVFSWPVDFNLGEYLTPANSMLDHVEAPCLANNTDHDVSIALPAAFSQVNAETGYEENVTVYIYSHFPTLAQELLNAPITRSIIVVWPDQMPENTNMNGNAWEKCVLNLFGT</sequence>
<dbReference type="EMBL" id="JARK01000164">
    <property type="protein sequence ID" value="EYC41559.1"/>
    <property type="molecule type" value="Genomic_DNA"/>
</dbReference>
<proteinExistence type="predicted"/>
<name>A0A016WP52_9BILA</name>
<dbReference type="Proteomes" id="UP000024635">
    <property type="component" value="Unassembled WGS sequence"/>
</dbReference>
<evidence type="ECO:0000313" key="1">
    <source>
        <dbReference type="EMBL" id="EYC41559.1"/>
    </source>
</evidence>
<accession>A0A016WP52</accession>
<keyword evidence="2" id="KW-1185">Reference proteome</keyword>
<protein>
    <submittedName>
        <fullName evidence="1">Uncharacterized protein</fullName>
    </submittedName>
</protein>
<evidence type="ECO:0000313" key="2">
    <source>
        <dbReference type="Proteomes" id="UP000024635"/>
    </source>
</evidence>
<reference evidence="2" key="1">
    <citation type="journal article" date="2015" name="Nat. Genet.">
        <title>The genome and transcriptome of the zoonotic hookworm Ancylostoma ceylanicum identify infection-specific gene families.</title>
        <authorList>
            <person name="Schwarz E.M."/>
            <person name="Hu Y."/>
            <person name="Antoshechkin I."/>
            <person name="Miller M.M."/>
            <person name="Sternberg P.W."/>
            <person name="Aroian R.V."/>
        </authorList>
    </citation>
    <scope>NUCLEOTIDE SEQUENCE</scope>
    <source>
        <strain evidence="2">HY135</strain>
    </source>
</reference>